<keyword evidence="4 7" id="KW-0238">DNA-binding</keyword>
<proteinExistence type="predicted"/>
<dbReference type="Gene3D" id="1.10.10.10">
    <property type="entry name" value="Winged helix-like DNA-binding domain superfamily/Winged helix DNA-binding domain"/>
    <property type="match status" value="1"/>
</dbReference>
<dbReference type="Gene3D" id="3.40.50.2300">
    <property type="match status" value="1"/>
</dbReference>
<dbReference type="KEGG" id="saqt:GJV85_04390"/>
<dbReference type="GO" id="GO:0000976">
    <property type="term" value="F:transcription cis-regulatory region binding"/>
    <property type="evidence" value="ECO:0007669"/>
    <property type="project" value="TreeGrafter"/>
</dbReference>
<evidence type="ECO:0000259" key="8">
    <source>
        <dbReference type="PROSITE" id="PS50110"/>
    </source>
</evidence>
<evidence type="ECO:0000313" key="10">
    <source>
        <dbReference type="EMBL" id="QSZ41375.1"/>
    </source>
</evidence>
<evidence type="ECO:0000259" key="9">
    <source>
        <dbReference type="PROSITE" id="PS51755"/>
    </source>
</evidence>
<dbReference type="InterPro" id="IPR001867">
    <property type="entry name" value="OmpR/PhoB-type_DNA-bd"/>
</dbReference>
<reference evidence="10" key="2">
    <citation type="submission" date="2021-04" db="EMBL/GenBank/DDBJ databases">
        <title>Isolation and characterization of a novel species of the genus Sulfurimonas.</title>
        <authorList>
            <person name="Fukui M."/>
        </authorList>
    </citation>
    <scope>NUCLEOTIDE SEQUENCE</scope>
    <source>
        <strain evidence="10">H1576</strain>
    </source>
</reference>
<dbReference type="GO" id="GO:0005829">
    <property type="term" value="C:cytosol"/>
    <property type="evidence" value="ECO:0007669"/>
    <property type="project" value="TreeGrafter"/>
</dbReference>
<dbReference type="PANTHER" id="PTHR48111:SF1">
    <property type="entry name" value="TWO-COMPONENT RESPONSE REGULATOR ORR33"/>
    <property type="match status" value="1"/>
</dbReference>
<keyword evidence="11" id="KW-1185">Reference proteome</keyword>
<dbReference type="GO" id="GO:0006355">
    <property type="term" value="P:regulation of DNA-templated transcription"/>
    <property type="evidence" value="ECO:0007669"/>
    <property type="project" value="InterPro"/>
</dbReference>
<dbReference type="RefSeq" id="WP_207562654.1">
    <property type="nucleotide sequence ID" value="NZ_CP046072.1"/>
</dbReference>
<feature type="modified residue" description="4-aspartylphosphate" evidence="6">
    <location>
        <position position="58"/>
    </location>
</feature>
<dbReference type="SUPFAM" id="SSF52172">
    <property type="entry name" value="CheY-like"/>
    <property type="match status" value="1"/>
</dbReference>
<dbReference type="CDD" id="cd00383">
    <property type="entry name" value="trans_reg_C"/>
    <property type="match status" value="1"/>
</dbReference>
<evidence type="ECO:0000313" key="11">
    <source>
        <dbReference type="Proteomes" id="UP000671852"/>
    </source>
</evidence>
<dbReference type="CDD" id="cd00156">
    <property type="entry name" value="REC"/>
    <property type="match status" value="1"/>
</dbReference>
<dbReference type="InterPro" id="IPR001789">
    <property type="entry name" value="Sig_transdc_resp-reg_receiver"/>
</dbReference>
<accession>A0A975GC91</accession>
<keyword evidence="2" id="KW-0902">Two-component regulatory system</keyword>
<keyword evidence="5" id="KW-0804">Transcription</keyword>
<dbReference type="SMART" id="SM00448">
    <property type="entry name" value="REC"/>
    <property type="match status" value="1"/>
</dbReference>
<reference evidence="10" key="1">
    <citation type="submission" date="2019-11" db="EMBL/GenBank/DDBJ databases">
        <authorList>
            <person name="Kojima H."/>
        </authorList>
    </citation>
    <scope>NUCLEOTIDE SEQUENCE</scope>
    <source>
        <strain evidence="10">H1576</strain>
    </source>
</reference>
<name>A0A975GC91_9BACT</name>
<dbReference type="PANTHER" id="PTHR48111">
    <property type="entry name" value="REGULATOR OF RPOS"/>
    <property type="match status" value="1"/>
</dbReference>
<evidence type="ECO:0000256" key="6">
    <source>
        <dbReference type="PROSITE-ProRule" id="PRU00169"/>
    </source>
</evidence>
<dbReference type="AlphaFoldDB" id="A0A975GC91"/>
<feature type="domain" description="OmpR/PhoB-type" evidence="9">
    <location>
        <begin position="134"/>
        <end position="229"/>
    </location>
</feature>
<dbReference type="Pfam" id="PF00486">
    <property type="entry name" value="Trans_reg_C"/>
    <property type="match status" value="1"/>
</dbReference>
<dbReference type="InterPro" id="IPR039420">
    <property type="entry name" value="WalR-like"/>
</dbReference>
<evidence type="ECO:0000256" key="4">
    <source>
        <dbReference type="ARBA" id="ARBA00023125"/>
    </source>
</evidence>
<dbReference type="Pfam" id="PF00072">
    <property type="entry name" value="Response_reg"/>
    <property type="match status" value="1"/>
</dbReference>
<organism evidence="10 11">
    <name type="scientific">Sulfurimonas aquatica</name>
    <dbReference type="NCBI Taxonomy" id="2672570"/>
    <lineage>
        <taxon>Bacteria</taxon>
        <taxon>Pseudomonadati</taxon>
        <taxon>Campylobacterota</taxon>
        <taxon>Epsilonproteobacteria</taxon>
        <taxon>Campylobacterales</taxon>
        <taxon>Sulfurimonadaceae</taxon>
        <taxon>Sulfurimonas</taxon>
    </lineage>
</organism>
<dbReference type="SMART" id="SM00862">
    <property type="entry name" value="Trans_reg_C"/>
    <property type="match status" value="1"/>
</dbReference>
<dbReference type="SUPFAM" id="SSF46894">
    <property type="entry name" value="C-terminal effector domain of the bipartite response regulators"/>
    <property type="match status" value="1"/>
</dbReference>
<evidence type="ECO:0000256" key="7">
    <source>
        <dbReference type="PROSITE-ProRule" id="PRU01091"/>
    </source>
</evidence>
<dbReference type="EMBL" id="CP046072">
    <property type="protein sequence ID" value="QSZ41375.1"/>
    <property type="molecule type" value="Genomic_DNA"/>
</dbReference>
<evidence type="ECO:0000256" key="1">
    <source>
        <dbReference type="ARBA" id="ARBA00022553"/>
    </source>
</evidence>
<feature type="domain" description="Response regulatory" evidence="8">
    <location>
        <begin position="9"/>
        <end position="123"/>
    </location>
</feature>
<dbReference type="InterPro" id="IPR036388">
    <property type="entry name" value="WH-like_DNA-bd_sf"/>
</dbReference>
<gene>
    <name evidence="10" type="ORF">GJV85_04390</name>
</gene>
<evidence type="ECO:0000256" key="2">
    <source>
        <dbReference type="ARBA" id="ARBA00023012"/>
    </source>
</evidence>
<sequence length="229" mass="26800">MEKKKSMYKLLYVEDETEVRRNYVEYLKRFFDTIYEAKDAQDALRIYKTKHPTILIIDINLPGMSGIEFLQKIRESDHTTRAIMLTANSDVETLLNASELKLTKYLVKPVSRSDLKSAIELAQEEIHNFSITSNTIIKMKDSYYWDQENKQLMHQDVVDTLTRKEIELLSLLFSNINKIFSSDDIIYELWYDSDEPRGDALKTLIKGLRRKLPEGTIKNVFGVGYKIEL</sequence>
<keyword evidence="1 6" id="KW-0597">Phosphoprotein</keyword>
<dbReference type="Proteomes" id="UP000671852">
    <property type="component" value="Chromosome"/>
</dbReference>
<dbReference type="GO" id="GO:0032993">
    <property type="term" value="C:protein-DNA complex"/>
    <property type="evidence" value="ECO:0007669"/>
    <property type="project" value="TreeGrafter"/>
</dbReference>
<feature type="DNA-binding region" description="OmpR/PhoB-type" evidence="7">
    <location>
        <begin position="134"/>
        <end position="229"/>
    </location>
</feature>
<evidence type="ECO:0000256" key="3">
    <source>
        <dbReference type="ARBA" id="ARBA00023015"/>
    </source>
</evidence>
<dbReference type="GO" id="GO:0000156">
    <property type="term" value="F:phosphorelay response regulator activity"/>
    <property type="evidence" value="ECO:0007669"/>
    <property type="project" value="TreeGrafter"/>
</dbReference>
<dbReference type="InterPro" id="IPR016032">
    <property type="entry name" value="Sig_transdc_resp-reg_C-effctor"/>
</dbReference>
<evidence type="ECO:0000256" key="5">
    <source>
        <dbReference type="ARBA" id="ARBA00023163"/>
    </source>
</evidence>
<keyword evidence="3" id="KW-0805">Transcription regulation</keyword>
<dbReference type="PROSITE" id="PS51755">
    <property type="entry name" value="OMPR_PHOB"/>
    <property type="match status" value="1"/>
</dbReference>
<dbReference type="PROSITE" id="PS50110">
    <property type="entry name" value="RESPONSE_REGULATORY"/>
    <property type="match status" value="1"/>
</dbReference>
<protein>
    <submittedName>
        <fullName evidence="10">Response regulator</fullName>
    </submittedName>
</protein>
<dbReference type="InterPro" id="IPR011006">
    <property type="entry name" value="CheY-like_superfamily"/>
</dbReference>